<dbReference type="PANTHER" id="PTHR21310:SF58">
    <property type="entry name" value="AMINOGLYCOSIDE PHOSPHOTRANSFERASE DOMAIN-CONTAINING PROTEIN"/>
    <property type="match status" value="1"/>
</dbReference>
<dbReference type="Proteomes" id="UP000007796">
    <property type="component" value="Unassembled WGS sequence"/>
</dbReference>
<proteinExistence type="predicted"/>
<dbReference type="STRING" id="655863.F0XEX0"/>
<organism evidence="2">
    <name type="scientific">Grosmannia clavigera (strain kw1407 / UAMH 11150)</name>
    <name type="common">Blue stain fungus</name>
    <name type="synonym">Graphiocladiella clavigera</name>
    <dbReference type="NCBI Taxonomy" id="655863"/>
    <lineage>
        <taxon>Eukaryota</taxon>
        <taxon>Fungi</taxon>
        <taxon>Dikarya</taxon>
        <taxon>Ascomycota</taxon>
        <taxon>Pezizomycotina</taxon>
        <taxon>Sordariomycetes</taxon>
        <taxon>Sordariomycetidae</taxon>
        <taxon>Ophiostomatales</taxon>
        <taxon>Ophiostomataceae</taxon>
        <taxon>Leptographium</taxon>
    </lineage>
</organism>
<evidence type="ECO:0000313" key="2">
    <source>
        <dbReference type="Proteomes" id="UP000007796"/>
    </source>
</evidence>
<keyword evidence="2" id="KW-1185">Reference proteome</keyword>
<dbReference type="InterPro" id="IPR051678">
    <property type="entry name" value="AGP_Transferase"/>
</dbReference>
<dbReference type="InterPro" id="IPR011009">
    <property type="entry name" value="Kinase-like_dom_sf"/>
</dbReference>
<dbReference type="RefSeq" id="XP_014173607.1">
    <property type="nucleotide sequence ID" value="XM_014318132.1"/>
</dbReference>
<dbReference type="OrthoDB" id="2906425at2759"/>
<dbReference type="GeneID" id="25973889"/>
<accession>F0XEX0</accession>
<dbReference type="EMBL" id="GL629765">
    <property type="protein sequence ID" value="EFX04125.1"/>
    <property type="molecule type" value="Genomic_DNA"/>
</dbReference>
<dbReference type="eggNOG" id="ENOG502SP9R">
    <property type="taxonomic scope" value="Eukaryota"/>
</dbReference>
<reference evidence="1 2" key="1">
    <citation type="journal article" date="2011" name="Proc. Natl. Acad. Sci. U.S.A.">
        <title>Genome and transcriptome analyses of the mountain pine beetle-fungal symbiont Grosmannia clavigera, a lodgepole pine pathogen.</title>
        <authorList>
            <person name="DiGuistini S."/>
            <person name="Wang Y."/>
            <person name="Liao N.Y."/>
            <person name="Taylor G."/>
            <person name="Tanguay P."/>
            <person name="Feau N."/>
            <person name="Henrissat B."/>
            <person name="Chan S.K."/>
            <person name="Hesse-Orce U."/>
            <person name="Alamouti S.M."/>
            <person name="Tsui C.K.M."/>
            <person name="Docking R.T."/>
            <person name="Levasseur A."/>
            <person name="Haridas S."/>
            <person name="Robertson G."/>
            <person name="Birol I."/>
            <person name="Holt R.A."/>
            <person name="Marra M.A."/>
            <person name="Hamelin R.C."/>
            <person name="Hirst M."/>
            <person name="Jones S.J.M."/>
            <person name="Bohlmann J."/>
            <person name="Breuil C."/>
        </authorList>
    </citation>
    <scope>NUCLEOTIDE SEQUENCE [LARGE SCALE GENOMIC DNA]</scope>
    <source>
        <strain evidence="2">kw1407 / UAMH 11150</strain>
    </source>
</reference>
<evidence type="ECO:0000313" key="1">
    <source>
        <dbReference type="EMBL" id="EFX04125.1"/>
    </source>
</evidence>
<protein>
    <submittedName>
        <fullName evidence="1">Phosphotransferase enzyme family protein</fullName>
    </submittedName>
</protein>
<dbReference type="AlphaFoldDB" id="F0XEX0"/>
<dbReference type="InParanoid" id="F0XEX0"/>
<dbReference type="PANTHER" id="PTHR21310">
    <property type="entry name" value="AMINOGLYCOSIDE PHOSPHOTRANSFERASE-RELATED-RELATED"/>
    <property type="match status" value="1"/>
</dbReference>
<dbReference type="GO" id="GO:0016740">
    <property type="term" value="F:transferase activity"/>
    <property type="evidence" value="ECO:0007669"/>
    <property type="project" value="UniProtKB-KW"/>
</dbReference>
<dbReference type="HOGENOM" id="CLU_2705605_0_0_1"/>
<gene>
    <name evidence="1" type="ORF">CMQ_1053</name>
</gene>
<sequence>MAEAETMKFIREHTSIPVPDVHNAYIDEQSNHVRIVMEFIEGDNLDVAWETYTETEKASIISQLREYMGELRQIKGTHISSIDGSWCNDH</sequence>
<name>F0XEX0_GROCL</name>
<keyword evidence="1" id="KW-0808">Transferase</keyword>
<dbReference type="SUPFAM" id="SSF56112">
    <property type="entry name" value="Protein kinase-like (PK-like)"/>
    <property type="match status" value="1"/>
</dbReference>